<dbReference type="PROSITE" id="PS50868">
    <property type="entry name" value="POST_SET"/>
    <property type="match status" value="1"/>
</dbReference>
<organism evidence="12 13">
    <name type="scientific">Mycena sanguinolenta</name>
    <dbReference type="NCBI Taxonomy" id="230812"/>
    <lineage>
        <taxon>Eukaryota</taxon>
        <taxon>Fungi</taxon>
        <taxon>Dikarya</taxon>
        <taxon>Basidiomycota</taxon>
        <taxon>Agaricomycotina</taxon>
        <taxon>Agaricomycetes</taxon>
        <taxon>Agaricomycetidae</taxon>
        <taxon>Agaricales</taxon>
        <taxon>Marasmiineae</taxon>
        <taxon>Mycenaceae</taxon>
        <taxon>Mycena</taxon>
    </lineage>
</organism>
<evidence type="ECO:0000256" key="4">
    <source>
        <dbReference type="ARBA" id="ARBA00022679"/>
    </source>
</evidence>
<feature type="compositionally biased region" description="Basic residues" evidence="8">
    <location>
        <begin position="9"/>
        <end position="22"/>
    </location>
</feature>
<evidence type="ECO:0000259" key="11">
    <source>
        <dbReference type="PROSITE" id="PS50868"/>
    </source>
</evidence>
<evidence type="ECO:0000256" key="1">
    <source>
        <dbReference type="ARBA" id="ARBA00004286"/>
    </source>
</evidence>
<dbReference type="Proteomes" id="UP000623467">
    <property type="component" value="Unassembled WGS sequence"/>
</dbReference>
<proteinExistence type="predicted"/>
<dbReference type="Pfam" id="PF00856">
    <property type="entry name" value="SET"/>
    <property type="match status" value="1"/>
</dbReference>
<protein>
    <submittedName>
        <fullName evidence="12">SET domain-containing protein</fullName>
    </submittedName>
</protein>
<feature type="region of interest" description="Disordered" evidence="8">
    <location>
        <begin position="1"/>
        <end position="22"/>
    </location>
</feature>
<keyword evidence="13" id="KW-1185">Reference proteome</keyword>
<dbReference type="PROSITE" id="PS50867">
    <property type="entry name" value="PRE_SET"/>
    <property type="match status" value="1"/>
</dbReference>
<evidence type="ECO:0000256" key="7">
    <source>
        <dbReference type="ARBA" id="ARBA00022833"/>
    </source>
</evidence>
<dbReference type="GO" id="GO:0005694">
    <property type="term" value="C:chromosome"/>
    <property type="evidence" value="ECO:0007669"/>
    <property type="project" value="UniProtKB-SubCell"/>
</dbReference>
<dbReference type="OrthoDB" id="308383at2759"/>
<feature type="domain" description="Post-SET" evidence="11">
    <location>
        <begin position="343"/>
        <end position="359"/>
    </location>
</feature>
<dbReference type="GO" id="GO:0042054">
    <property type="term" value="F:histone methyltransferase activity"/>
    <property type="evidence" value="ECO:0007669"/>
    <property type="project" value="InterPro"/>
</dbReference>
<evidence type="ECO:0000256" key="5">
    <source>
        <dbReference type="ARBA" id="ARBA00022691"/>
    </source>
</evidence>
<keyword evidence="6" id="KW-0479">Metal-binding</keyword>
<dbReference type="SUPFAM" id="SSF82199">
    <property type="entry name" value="SET domain"/>
    <property type="match status" value="1"/>
</dbReference>
<dbReference type="AlphaFoldDB" id="A0A8H6X8C7"/>
<comment type="caution">
    <text evidence="12">The sequence shown here is derived from an EMBL/GenBank/DDBJ whole genome shotgun (WGS) entry which is preliminary data.</text>
</comment>
<evidence type="ECO:0000256" key="6">
    <source>
        <dbReference type="ARBA" id="ARBA00022723"/>
    </source>
</evidence>
<keyword evidence="3" id="KW-0489">Methyltransferase</keyword>
<evidence type="ECO:0000259" key="10">
    <source>
        <dbReference type="PROSITE" id="PS50867"/>
    </source>
</evidence>
<evidence type="ECO:0000256" key="8">
    <source>
        <dbReference type="SAM" id="MobiDB-lite"/>
    </source>
</evidence>
<dbReference type="InterPro" id="IPR046341">
    <property type="entry name" value="SET_dom_sf"/>
</dbReference>
<dbReference type="InterPro" id="IPR001214">
    <property type="entry name" value="SET_dom"/>
</dbReference>
<dbReference type="GO" id="GO:0005634">
    <property type="term" value="C:nucleus"/>
    <property type="evidence" value="ECO:0007669"/>
    <property type="project" value="InterPro"/>
</dbReference>
<evidence type="ECO:0000256" key="3">
    <source>
        <dbReference type="ARBA" id="ARBA00022603"/>
    </source>
</evidence>
<dbReference type="PANTHER" id="PTHR46223">
    <property type="entry name" value="HISTONE-LYSINE N-METHYLTRANSFERASE SUV39H"/>
    <property type="match status" value="1"/>
</dbReference>
<feature type="domain" description="Pre-SET" evidence="10">
    <location>
        <begin position="128"/>
        <end position="196"/>
    </location>
</feature>
<dbReference type="PROSITE" id="PS50280">
    <property type="entry name" value="SET"/>
    <property type="match status" value="1"/>
</dbReference>
<evidence type="ECO:0000313" key="12">
    <source>
        <dbReference type="EMBL" id="KAF7335866.1"/>
    </source>
</evidence>
<sequence>MSSPASHLSTKHYPRRTRGGRCSSRKRIFRSFLIAPAISGSPSHLSDGVDLVRRTRSANPSLFQSDRAPVSRGVHYARDMPSPPGRYDLPPLAIVNDVDDKNPLLDFVYSDKIWLGDGVEPPRYSDLDGCDCPASGCDPATCKCAARQARFTSEYFLGFGYRPDGRLRQHEVPIFECNHCCRCQGGACTNRVVQRGATTDIYLKKTSRKGWGVFTRTLIRKDTFVGTFAGELLSPRVGQTRERSYTERGLLPTLALDPYYLRQQYRDFYVIDSHRTGNFTRFINHSCLPNCRITPCYIEEQDIRKPLMAFFATEDVPANTELTLSYSGFELRPHAKHTQQSKPQWPCYCDAPNCRGFTIPG</sequence>
<dbReference type="GO" id="GO:0008270">
    <property type="term" value="F:zinc ion binding"/>
    <property type="evidence" value="ECO:0007669"/>
    <property type="project" value="InterPro"/>
</dbReference>
<dbReference type="InterPro" id="IPR003616">
    <property type="entry name" value="Post-SET_dom"/>
</dbReference>
<accession>A0A8H6X8C7</accession>
<dbReference type="InterPro" id="IPR050973">
    <property type="entry name" value="H3K9_Histone-Lys_N-MTase"/>
</dbReference>
<dbReference type="InterPro" id="IPR007728">
    <property type="entry name" value="Pre-SET_dom"/>
</dbReference>
<evidence type="ECO:0000256" key="2">
    <source>
        <dbReference type="ARBA" id="ARBA00022454"/>
    </source>
</evidence>
<dbReference type="PANTHER" id="PTHR46223:SF3">
    <property type="entry name" value="HISTONE-LYSINE N-METHYLTRANSFERASE SET-23"/>
    <property type="match status" value="1"/>
</dbReference>
<feature type="domain" description="SET" evidence="9">
    <location>
        <begin position="199"/>
        <end position="327"/>
    </location>
</feature>
<evidence type="ECO:0000259" key="9">
    <source>
        <dbReference type="PROSITE" id="PS50280"/>
    </source>
</evidence>
<keyword evidence="4" id="KW-0808">Transferase</keyword>
<dbReference type="SMART" id="SM00468">
    <property type="entry name" value="PreSET"/>
    <property type="match status" value="1"/>
</dbReference>
<reference evidence="12" key="1">
    <citation type="submission" date="2020-05" db="EMBL/GenBank/DDBJ databases">
        <title>Mycena genomes resolve the evolution of fungal bioluminescence.</title>
        <authorList>
            <person name="Tsai I.J."/>
        </authorList>
    </citation>
    <scope>NUCLEOTIDE SEQUENCE</scope>
    <source>
        <strain evidence="12">160909Yilan</strain>
    </source>
</reference>
<dbReference type="GO" id="GO:0032259">
    <property type="term" value="P:methylation"/>
    <property type="evidence" value="ECO:0007669"/>
    <property type="project" value="UniProtKB-KW"/>
</dbReference>
<keyword evidence="7" id="KW-0862">Zinc</keyword>
<dbReference type="Pfam" id="PF05033">
    <property type="entry name" value="Pre-SET"/>
    <property type="match status" value="1"/>
</dbReference>
<dbReference type="EMBL" id="JACAZH010000039">
    <property type="protein sequence ID" value="KAF7335866.1"/>
    <property type="molecule type" value="Genomic_DNA"/>
</dbReference>
<keyword evidence="5" id="KW-0949">S-adenosyl-L-methionine</keyword>
<keyword evidence="2" id="KW-0158">Chromosome</keyword>
<gene>
    <name evidence="12" type="ORF">MSAN_02323400</name>
</gene>
<dbReference type="SMART" id="SM00317">
    <property type="entry name" value="SET"/>
    <property type="match status" value="1"/>
</dbReference>
<name>A0A8H6X8C7_9AGAR</name>
<comment type="subcellular location">
    <subcellularLocation>
        <location evidence="1">Chromosome</location>
    </subcellularLocation>
</comment>
<evidence type="ECO:0000313" key="13">
    <source>
        <dbReference type="Proteomes" id="UP000623467"/>
    </source>
</evidence>
<dbReference type="Gene3D" id="2.170.270.10">
    <property type="entry name" value="SET domain"/>
    <property type="match status" value="1"/>
</dbReference>